<dbReference type="PANTHER" id="PTHR10151">
    <property type="entry name" value="ECTONUCLEOTIDE PYROPHOSPHATASE/PHOSPHODIESTERASE"/>
    <property type="match status" value="1"/>
</dbReference>
<dbReference type="Gene3D" id="3.30.1360.180">
    <property type="match status" value="1"/>
</dbReference>
<dbReference type="Pfam" id="PF01663">
    <property type="entry name" value="Phosphodiest"/>
    <property type="match status" value="1"/>
</dbReference>
<name>A0A176VZG1_MARPO</name>
<accession>A0A176VZG1</accession>
<dbReference type="InterPro" id="IPR017850">
    <property type="entry name" value="Alkaline_phosphatase_core_sf"/>
</dbReference>
<dbReference type="PANTHER" id="PTHR10151:SF120">
    <property type="entry name" value="BIS(5'-ADENOSYL)-TRIPHOSPHATASE"/>
    <property type="match status" value="1"/>
</dbReference>
<dbReference type="Proteomes" id="UP000077202">
    <property type="component" value="Unassembled WGS sequence"/>
</dbReference>
<organism evidence="2 3">
    <name type="scientific">Marchantia polymorpha subsp. ruderalis</name>
    <dbReference type="NCBI Taxonomy" id="1480154"/>
    <lineage>
        <taxon>Eukaryota</taxon>
        <taxon>Viridiplantae</taxon>
        <taxon>Streptophyta</taxon>
        <taxon>Embryophyta</taxon>
        <taxon>Marchantiophyta</taxon>
        <taxon>Marchantiopsida</taxon>
        <taxon>Marchantiidae</taxon>
        <taxon>Marchantiales</taxon>
        <taxon>Marchantiaceae</taxon>
        <taxon>Marchantia</taxon>
    </lineage>
</organism>
<dbReference type="SUPFAM" id="SSF53649">
    <property type="entry name" value="Alkaline phosphatase-like"/>
    <property type="match status" value="1"/>
</dbReference>
<dbReference type="GO" id="GO:0016787">
    <property type="term" value="F:hydrolase activity"/>
    <property type="evidence" value="ECO:0007669"/>
    <property type="project" value="UniProtKB-ARBA"/>
</dbReference>
<reference evidence="2" key="1">
    <citation type="submission" date="2016-03" db="EMBL/GenBank/DDBJ databases">
        <title>Mechanisms controlling the formation of the plant cell surface in tip-growing cells are functionally conserved among land plants.</title>
        <authorList>
            <person name="Honkanen S."/>
            <person name="Jones V.A."/>
            <person name="Morieri G."/>
            <person name="Champion C."/>
            <person name="Hetherington A.J."/>
            <person name="Kelly S."/>
            <person name="Saint-Marcoux D."/>
            <person name="Proust H."/>
            <person name="Prescott H."/>
            <person name="Dolan L."/>
        </authorList>
    </citation>
    <scope>NUCLEOTIDE SEQUENCE [LARGE SCALE GENOMIC DNA]</scope>
    <source>
        <tissue evidence="2">Whole gametophyte</tissue>
    </source>
</reference>
<evidence type="ECO:0000256" key="1">
    <source>
        <dbReference type="SAM" id="MobiDB-lite"/>
    </source>
</evidence>
<gene>
    <name evidence="2" type="ORF">AXG93_3841s1040</name>
</gene>
<dbReference type="AlphaFoldDB" id="A0A176VZG1"/>
<dbReference type="CDD" id="cd16018">
    <property type="entry name" value="Enpp"/>
    <property type="match status" value="1"/>
</dbReference>
<protein>
    <submittedName>
        <fullName evidence="2">Uncharacterized protein</fullName>
    </submittedName>
</protein>
<evidence type="ECO:0000313" key="2">
    <source>
        <dbReference type="EMBL" id="OAE26167.1"/>
    </source>
</evidence>
<dbReference type="GO" id="GO:0005773">
    <property type="term" value="C:vacuole"/>
    <property type="evidence" value="ECO:0007669"/>
    <property type="project" value="TreeGrafter"/>
</dbReference>
<comment type="caution">
    <text evidence="2">The sequence shown here is derived from an EMBL/GenBank/DDBJ whole genome shotgun (WGS) entry which is preliminary data.</text>
</comment>
<dbReference type="InterPro" id="IPR002591">
    <property type="entry name" value="Phosphodiest/P_Trfase"/>
</dbReference>
<feature type="region of interest" description="Disordered" evidence="1">
    <location>
        <begin position="456"/>
        <end position="475"/>
    </location>
</feature>
<sequence>MADETEPLIRGASGAGQGLNRWLTGQQHTWLTGIVVAALVLVGGHDLLKNGAGSSAEDWGNARPLEKLKQPLVILISLDGFRWGYQQKVSTPNIDSLMAEGTAAAKGLIPVYPTATFPNHYSIATGLYPAWHGIIQNEFRDPVTRKKFKRGDNSPEWWLGEPLWVTVTKLGKVAAASFWPGCEVELPPWTCPPQFCPAYNKSVGEVQRINQALEWVDLPDEQRPSFMSLYFNSPDAEGHTVGPDGPQLSAALQRVDSLLGLLIDGLKARGVYDDVSLILLGDHGMVQTCEGKHIYVEDFKPWINIPAEWVEYSGTQLTIRPPENVSAVDVHAGMLDALSTGKIQNGEHLKVYLREDLPPRLHYSSGRVQPIIGLVDESYNVAYDRSGTWCGGVHGYDNALMSMRSIFIARGPQFARGRLVPSFENVQKGGTRMNGSTRCPSLPPVVDQATALRNNSNSLRRGVANEDSGAPVSVS</sequence>
<evidence type="ECO:0000313" key="3">
    <source>
        <dbReference type="Proteomes" id="UP000077202"/>
    </source>
</evidence>
<dbReference type="Gene3D" id="3.40.720.10">
    <property type="entry name" value="Alkaline Phosphatase, subunit A"/>
    <property type="match status" value="1"/>
</dbReference>
<keyword evidence="3" id="KW-1185">Reference proteome</keyword>
<proteinExistence type="predicted"/>
<dbReference type="EMBL" id="LVLJ01002236">
    <property type="protein sequence ID" value="OAE26167.1"/>
    <property type="molecule type" value="Genomic_DNA"/>
</dbReference>